<comment type="catalytic activity">
    <reaction evidence="15">
        <text>[GlcNAc-(1-&gt;4)-Mur2Ac(oyl-L-Ala-gamma-D-Glu-L-Lys-D-Ala-D-Ala)](n)-di-trans,octa-cis-undecaprenyl diphosphate + beta-D-GlcNAc-(1-&gt;4)-Mur2Ac(oyl-L-Ala-gamma-D-Glu-L-Lys-D-Ala-D-Ala)-di-trans,octa-cis-undecaprenyl diphosphate = [GlcNAc-(1-&gt;4)-Mur2Ac(oyl-L-Ala-gamma-D-Glu-L-Lys-D-Ala-D-Ala)](n+1)-di-trans,octa-cis-undecaprenyl diphosphate + di-trans,octa-cis-undecaprenyl diphosphate + H(+)</text>
        <dbReference type="Rhea" id="RHEA:23708"/>
        <dbReference type="Rhea" id="RHEA-COMP:9602"/>
        <dbReference type="Rhea" id="RHEA-COMP:9603"/>
        <dbReference type="ChEBI" id="CHEBI:15378"/>
        <dbReference type="ChEBI" id="CHEBI:58405"/>
        <dbReference type="ChEBI" id="CHEBI:60033"/>
        <dbReference type="ChEBI" id="CHEBI:78435"/>
        <dbReference type="EC" id="2.4.99.28"/>
    </reaction>
</comment>
<evidence type="ECO:0000256" key="7">
    <source>
        <dbReference type="ARBA" id="ARBA00022801"/>
    </source>
</evidence>
<feature type="transmembrane region" description="Helical" evidence="17">
    <location>
        <begin position="30"/>
        <end position="62"/>
    </location>
</feature>
<evidence type="ECO:0000256" key="3">
    <source>
        <dbReference type="ARBA" id="ARBA00022670"/>
    </source>
</evidence>
<dbReference type="Pfam" id="PF00905">
    <property type="entry name" value="Transpeptidase"/>
    <property type="match status" value="1"/>
</dbReference>
<keyword evidence="10 17" id="KW-1133">Transmembrane helix</keyword>
<keyword evidence="3" id="KW-0645">Protease</keyword>
<evidence type="ECO:0000256" key="6">
    <source>
        <dbReference type="ARBA" id="ARBA00022692"/>
    </source>
</evidence>
<dbReference type="PANTHER" id="PTHR32282">
    <property type="entry name" value="BINDING PROTEIN TRANSPEPTIDASE, PUTATIVE-RELATED"/>
    <property type="match status" value="1"/>
</dbReference>
<comment type="caution">
    <text evidence="20">The sequence shown here is derived from an EMBL/GenBank/DDBJ whole genome shotgun (WGS) entry which is preliminary data.</text>
</comment>
<reference evidence="20" key="1">
    <citation type="submission" date="2024-05" db="EMBL/GenBank/DDBJ databases">
        <title>Alkalihalobacillus sp. strain MEB203 novel alkaliphilic bacterium from Lonar Lake, India.</title>
        <authorList>
            <person name="Joshi A."/>
            <person name="Thite S."/>
            <person name="Mengade P."/>
        </authorList>
    </citation>
    <scope>NUCLEOTIDE SEQUENCE</scope>
    <source>
        <strain evidence="20">MEB 203</strain>
    </source>
</reference>
<keyword evidence="1" id="KW-1003">Cell membrane</keyword>
<feature type="domain" description="Glycosyl transferase family 51" evidence="19">
    <location>
        <begin position="98"/>
        <end position="284"/>
    </location>
</feature>
<evidence type="ECO:0000259" key="18">
    <source>
        <dbReference type="Pfam" id="PF00905"/>
    </source>
</evidence>
<feature type="compositionally biased region" description="Basic and acidic residues" evidence="16">
    <location>
        <begin position="904"/>
        <end position="926"/>
    </location>
</feature>
<keyword evidence="5" id="KW-0808">Transferase</keyword>
<evidence type="ECO:0000256" key="14">
    <source>
        <dbReference type="ARBA" id="ARBA00034000"/>
    </source>
</evidence>
<proteinExistence type="predicted"/>
<dbReference type="InterPro" id="IPR012338">
    <property type="entry name" value="Beta-lactam/transpept-like"/>
</dbReference>
<evidence type="ECO:0000256" key="1">
    <source>
        <dbReference type="ARBA" id="ARBA00022475"/>
    </source>
</evidence>
<evidence type="ECO:0000256" key="10">
    <source>
        <dbReference type="ARBA" id="ARBA00022989"/>
    </source>
</evidence>
<sequence length="955" mass="106754">MRNLLNTLTSKCEQVVNFLRRKKILSNLDITYQVVWNLFLVFLVFGVISLFFVGGAGAGFFASLVKDEQLRSYEAMKKDIYNYEEVSEIYFANDVYLGELPTDLERREIPLKDISPHLINAIIATEDEYFYEHEGIVPKAIMRATFQEFTNASLQTGGSTLTQQLVKNQILTSEVSFDRKAREIVLAMRLEHFFEKDEILEAYLNIVPFGRNANGRNIAGVQAAAQGIFGVDAKDLSIPQAAFIAGLPQSPFGYTPFYRSEGKVVVKENLDPGINRMKTVLRRMHEGGHITEQEYQEALNYDIRANLTAATPSIRDEYPYIADEVVERAVSILTNQYISEEGIELEQLDAEERLEIINKHAAQARIDLRQNGYRIHTTIDKDIHDAMNEAIKDERFFGPPKDGEPEEVGSMLIENRTGAILGFVGGRDFEREQLNHATNARRPNGSTMKPLLAYGPAMDIGALQPGHIIPDVPTFYKSDSSRQVNNFNRSHRGLITVREALKTSQNTTAVRGLWMAPHEKSRETLLKMGFRLNPGEPYEAAALGAIDHNVTVENNTNAYATFANGGKYIPSHMIDRIETKDGEVIFEHQIEEVEVFSPQTSYLMIDMMRDVLRGGTASSLPGRLKFRADWAGKTGTTQDFYDVWFVATNPNVTMSVWIGYDTPKEIKREPIAGLSYSQRTQQIWANIANAAYDVRPEVMSPGHNFQMPDGIVSRAICGVSGLLPSDLCKEAGLVKTDLFNAKFAPTKVDDSLQKVNYVLIDDQPYVALENTPKEFTFNGVMIKEEYLETYRLSESLQNQLSNVIPDRKAKHNGKQPSAVKNVSLSGSTLSWAKQKENDIVGYRIYQAPNGSDQFKLITSVKGSATTSHNIKSGSYAYYVTAVDVAGKESPASNIAKGDNWSAEPPKEEKEEKEPKKDKKEDEDKKPKPPSGDNGDPRKPSTPKPPSESGGSENNG</sequence>
<dbReference type="InterPro" id="IPR050396">
    <property type="entry name" value="Glycosyltr_51/Transpeptidase"/>
</dbReference>
<keyword evidence="2" id="KW-0121">Carboxypeptidase</keyword>
<evidence type="ECO:0000256" key="13">
    <source>
        <dbReference type="ARBA" id="ARBA00023316"/>
    </source>
</evidence>
<keyword evidence="4" id="KW-0328">Glycosyltransferase</keyword>
<dbReference type="SUPFAM" id="SSF49265">
    <property type="entry name" value="Fibronectin type III"/>
    <property type="match status" value="1"/>
</dbReference>
<gene>
    <name evidence="20" type="ORF">N7Z68_21290</name>
</gene>
<dbReference type="Proteomes" id="UP001148125">
    <property type="component" value="Unassembled WGS sequence"/>
</dbReference>
<dbReference type="SUPFAM" id="SSF53955">
    <property type="entry name" value="Lysozyme-like"/>
    <property type="match status" value="1"/>
</dbReference>
<keyword evidence="12" id="KW-0511">Multifunctional enzyme</keyword>
<evidence type="ECO:0000256" key="5">
    <source>
        <dbReference type="ARBA" id="ARBA00022679"/>
    </source>
</evidence>
<keyword evidence="9" id="KW-0573">Peptidoglycan synthesis</keyword>
<keyword evidence="7" id="KW-0378">Hydrolase</keyword>
<evidence type="ECO:0000256" key="2">
    <source>
        <dbReference type="ARBA" id="ARBA00022645"/>
    </source>
</evidence>
<dbReference type="InterPro" id="IPR023346">
    <property type="entry name" value="Lysozyme-like_dom_sf"/>
</dbReference>
<dbReference type="Gene3D" id="2.60.40.10">
    <property type="entry name" value="Immunoglobulins"/>
    <property type="match status" value="1"/>
</dbReference>
<protein>
    <submittedName>
        <fullName evidence="20">Penicillin-binding protein</fullName>
    </submittedName>
</protein>
<evidence type="ECO:0000259" key="19">
    <source>
        <dbReference type="Pfam" id="PF00912"/>
    </source>
</evidence>
<evidence type="ECO:0000256" key="15">
    <source>
        <dbReference type="ARBA" id="ARBA00049902"/>
    </source>
</evidence>
<organism evidence="20 21">
    <name type="scientific">Alkalihalobacterium chitinilyticum</name>
    <dbReference type="NCBI Taxonomy" id="2980103"/>
    <lineage>
        <taxon>Bacteria</taxon>
        <taxon>Bacillati</taxon>
        <taxon>Bacillota</taxon>
        <taxon>Bacilli</taxon>
        <taxon>Bacillales</taxon>
        <taxon>Bacillaceae</taxon>
        <taxon>Alkalihalobacterium</taxon>
    </lineage>
</organism>
<accession>A0ABT5VNN2</accession>
<dbReference type="InterPro" id="IPR001264">
    <property type="entry name" value="Glyco_trans_51"/>
</dbReference>
<dbReference type="SUPFAM" id="SSF56601">
    <property type="entry name" value="beta-lactamase/transpeptidase-like"/>
    <property type="match status" value="1"/>
</dbReference>
<evidence type="ECO:0000256" key="9">
    <source>
        <dbReference type="ARBA" id="ARBA00022984"/>
    </source>
</evidence>
<dbReference type="InterPro" id="IPR001460">
    <property type="entry name" value="PCN-bd_Tpept"/>
</dbReference>
<evidence type="ECO:0000256" key="17">
    <source>
        <dbReference type="SAM" id="Phobius"/>
    </source>
</evidence>
<evidence type="ECO:0000256" key="16">
    <source>
        <dbReference type="SAM" id="MobiDB-lite"/>
    </source>
</evidence>
<evidence type="ECO:0000313" key="20">
    <source>
        <dbReference type="EMBL" id="MDE5415889.1"/>
    </source>
</evidence>
<name>A0ABT5VNN2_9BACI</name>
<keyword evidence="8" id="KW-0133">Cell shape</keyword>
<dbReference type="RefSeq" id="WP_275120480.1">
    <property type="nucleotide sequence ID" value="NZ_JAOTPO010000022.1"/>
</dbReference>
<keyword evidence="13" id="KW-0961">Cell wall biogenesis/degradation</keyword>
<evidence type="ECO:0000256" key="12">
    <source>
        <dbReference type="ARBA" id="ARBA00023268"/>
    </source>
</evidence>
<evidence type="ECO:0000256" key="11">
    <source>
        <dbReference type="ARBA" id="ARBA00023136"/>
    </source>
</evidence>
<dbReference type="Pfam" id="PF00912">
    <property type="entry name" value="Transgly"/>
    <property type="match status" value="1"/>
</dbReference>
<dbReference type="EMBL" id="JAOTPO010000022">
    <property type="protein sequence ID" value="MDE5415889.1"/>
    <property type="molecule type" value="Genomic_DNA"/>
</dbReference>
<keyword evidence="21" id="KW-1185">Reference proteome</keyword>
<evidence type="ECO:0000256" key="8">
    <source>
        <dbReference type="ARBA" id="ARBA00022960"/>
    </source>
</evidence>
<evidence type="ECO:0000256" key="4">
    <source>
        <dbReference type="ARBA" id="ARBA00022676"/>
    </source>
</evidence>
<evidence type="ECO:0000313" key="21">
    <source>
        <dbReference type="Proteomes" id="UP001148125"/>
    </source>
</evidence>
<dbReference type="Gene3D" id="3.40.710.10">
    <property type="entry name" value="DD-peptidase/beta-lactamase superfamily"/>
    <property type="match status" value="1"/>
</dbReference>
<comment type="catalytic activity">
    <reaction evidence="14">
        <text>Preferential cleavage: (Ac)2-L-Lys-D-Ala-|-D-Ala. Also transpeptidation of peptidyl-alanyl moieties that are N-acyl substituents of D-alanine.</text>
        <dbReference type="EC" id="3.4.16.4"/>
    </reaction>
</comment>
<keyword evidence="11 17" id="KW-0472">Membrane</keyword>
<dbReference type="Gene3D" id="1.10.3810.10">
    <property type="entry name" value="Biosynthetic peptidoglycan transglycosylase-like"/>
    <property type="match status" value="1"/>
</dbReference>
<dbReference type="PANTHER" id="PTHR32282:SF32">
    <property type="entry name" value="PENICILLIN-BINDING PROTEIN 2A"/>
    <property type="match status" value="1"/>
</dbReference>
<dbReference type="InterPro" id="IPR013783">
    <property type="entry name" value="Ig-like_fold"/>
</dbReference>
<dbReference type="InterPro" id="IPR036950">
    <property type="entry name" value="PBP_transglycosylase"/>
</dbReference>
<feature type="region of interest" description="Disordered" evidence="16">
    <location>
        <begin position="890"/>
        <end position="955"/>
    </location>
</feature>
<feature type="domain" description="Penicillin-binding protein transpeptidase" evidence="18">
    <location>
        <begin position="411"/>
        <end position="660"/>
    </location>
</feature>
<dbReference type="InterPro" id="IPR036116">
    <property type="entry name" value="FN3_sf"/>
</dbReference>
<keyword evidence="6 17" id="KW-0812">Transmembrane</keyword>